<evidence type="ECO:0000259" key="4">
    <source>
        <dbReference type="PROSITE" id="PS50110"/>
    </source>
</evidence>
<accession>J9DAU6</accession>
<dbReference type="Pfam" id="PF00512">
    <property type="entry name" value="HisKA"/>
    <property type="match status" value="1"/>
</dbReference>
<keyword evidence="5" id="KW-0418">Kinase</keyword>
<organism evidence="5">
    <name type="scientific">gut metagenome</name>
    <dbReference type="NCBI Taxonomy" id="749906"/>
    <lineage>
        <taxon>unclassified sequences</taxon>
        <taxon>metagenomes</taxon>
        <taxon>organismal metagenomes</taxon>
    </lineage>
</organism>
<protein>
    <submittedName>
        <fullName evidence="5">Two-component system sensor histidine kinase</fullName>
    </submittedName>
</protein>
<dbReference type="InterPro" id="IPR036641">
    <property type="entry name" value="HPT_dom_sf"/>
</dbReference>
<dbReference type="InterPro" id="IPR005467">
    <property type="entry name" value="His_kinase_dom"/>
</dbReference>
<feature type="domain" description="Histidine kinase" evidence="3">
    <location>
        <begin position="264"/>
        <end position="476"/>
    </location>
</feature>
<dbReference type="SUPFAM" id="SSF47384">
    <property type="entry name" value="Homodimeric domain of signal transducing histidine kinase"/>
    <property type="match status" value="1"/>
</dbReference>
<dbReference type="InterPro" id="IPR036890">
    <property type="entry name" value="HATPase_C_sf"/>
</dbReference>
<comment type="caution">
    <text evidence="5">The sequence shown here is derived from an EMBL/GenBank/DDBJ whole genome shotgun (WGS) entry which is preliminary data.</text>
</comment>
<dbReference type="CDD" id="cd00082">
    <property type="entry name" value="HisKA"/>
    <property type="match status" value="1"/>
</dbReference>
<dbReference type="InterPro" id="IPR003594">
    <property type="entry name" value="HATPase_dom"/>
</dbReference>
<dbReference type="Gene3D" id="1.20.120.160">
    <property type="entry name" value="HPT domain"/>
    <property type="match status" value="1"/>
</dbReference>
<dbReference type="PANTHER" id="PTHR43547:SF2">
    <property type="entry name" value="HYBRID SIGNAL TRANSDUCTION HISTIDINE KINASE C"/>
    <property type="match status" value="1"/>
</dbReference>
<sequence>MFIERKRLMEIEENTSAARKTHWDIYYAHQYITRLAMLGETVAGWNCSDYDNYHKTTLLVDSILHEISKGNPSCVPSEQIDSLRTLLHTKELHMYLLMRAFHRLSKSDSLLITGLQTINSHAIDGLVQNGKSGLFPMPQIMELKFLNEDLIRTQEKKMFDFEDGSRRISQDNTNINARLLNLIATLDSQVRKEFRNKERNLDEMRQTSMNLISIIIVTTCLLLVLAYVLIQRDVRQRIEIQKRLEESLKQNRMLLSMREKVLLTVSHDIRGPLNTITGSAELAQNTRDRKKRNCYITNILDTSRHILKLVNNLLDLSRLNQSKEKPNLVPFHLEELLQRIVSLYSQETNKKGLLFRYSFDNLPTAVLNDPDRIEQILDNLISNAIKFTPDGTVCLQAYHHGILLLRVQDTGIGMNQLTIRRVFNPFEKAAPHISAEGFGLGLSIVKGIVNLLGGKISVSSTEEIGSCFEVSIPMSETNLNKEIPSPVRTFSGILPKRVIAIDDDPLQLAVMKEMLERNGVDCITCSTAKDVVKAMREKDYDLLLSDIQMIGTSGFELLDLLRNSTVGNSRTIPVVAMTARGDRGNEVFLKAGFAACIYKPFSSSELISLLSTITTSLPVEKKRIDFSAMLSEVSDKKRLLDSFISQSEKDKRELDMALKLKDRKKLREITHRMQPMWELLRMKELLSAYRVLLRDSTTNDDAIQKYTQQIIECTGVLIIEAENEIKRLTNETENTDS</sequence>
<dbReference type="SMART" id="SM00448">
    <property type="entry name" value="REC"/>
    <property type="match status" value="1"/>
</dbReference>
<dbReference type="SUPFAM" id="SSF55874">
    <property type="entry name" value="ATPase domain of HSP90 chaperone/DNA topoisomerase II/histidine kinase"/>
    <property type="match status" value="1"/>
</dbReference>
<dbReference type="GO" id="GO:0000155">
    <property type="term" value="F:phosphorelay sensor kinase activity"/>
    <property type="evidence" value="ECO:0007669"/>
    <property type="project" value="InterPro"/>
</dbReference>
<dbReference type="InterPro" id="IPR004358">
    <property type="entry name" value="Sig_transdc_His_kin-like_C"/>
</dbReference>
<name>J9DAU6_9ZZZZ</name>
<feature type="domain" description="Response regulatory" evidence="4">
    <location>
        <begin position="497"/>
        <end position="614"/>
    </location>
</feature>
<dbReference type="InterPro" id="IPR001789">
    <property type="entry name" value="Sig_transdc_resp-reg_receiver"/>
</dbReference>
<dbReference type="SMART" id="SM00387">
    <property type="entry name" value="HATPase_c"/>
    <property type="match status" value="1"/>
</dbReference>
<proteinExistence type="predicted"/>
<feature type="transmembrane region" description="Helical" evidence="2">
    <location>
        <begin position="209"/>
        <end position="230"/>
    </location>
</feature>
<keyword evidence="5" id="KW-0808">Transferase</keyword>
<dbReference type="InterPro" id="IPR036097">
    <property type="entry name" value="HisK_dim/P_sf"/>
</dbReference>
<keyword evidence="1" id="KW-0597">Phosphoprotein</keyword>
<dbReference type="Gene3D" id="1.10.287.130">
    <property type="match status" value="1"/>
</dbReference>
<dbReference type="AlphaFoldDB" id="J9DAU6"/>
<dbReference type="SMART" id="SM00388">
    <property type="entry name" value="HisKA"/>
    <property type="match status" value="1"/>
</dbReference>
<dbReference type="Gene3D" id="3.30.565.10">
    <property type="entry name" value="Histidine kinase-like ATPase, C-terminal domain"/>
    <property type="match status" value="1"/>
</dbReference>
<dbReference type="PRINTS" id="PR00344">
    <property type="entry name" value="BCTRLSENSOR"/>
</dbReference>
<dbReference type="InterPro" id="IPR003661">
    <property type="entry name" value="HisK_dim/P_dom"/>
</dbReference>
<gene>
    <name evidence="5" type="ORF">EVA_01867</name>
</gene>
<evidence type="ECO:0000256" key="2">
    <source>
        <dbReference type="SAM" id="Phobius"/>
    </source>
</evidence>
<dbReference type="PROSITE" id="PS50109">
    <property type="entry name" value="HIS_KIN"/>
    <property type="match status" value="1"/>
</dbReference>
<reference evidence="5" key="1">
    <citation type="journal article" date="2012" name="PLoS ONE">
        <title>Gene sets for utilization of primary and secondary nutrition supplies in the distal gut of endangered iberian lynx.</title>
        <authorList>
            <person name="Alcaide M."/>
            <person name="Messina E."/>
            <person name="Richter M."/>
            <person name="Bargiela R."/>
            <person name="Peplies J."/>
            <person name="Huws S.A."/>
            <person name="Newbold C.J."/>
            <person name="Golyshin P.N."/>
            <person name="Simon M.A."/>
            <person name="Lopez G."/>
            <person name="Yakimov M.M."/>
            <person name="Ferrer M."/>
        </authorList>
    </citation>
    <scope>NUCLEOTIDE SEQUENCE</scope>
</reference>
<evidence type="ECO:0000256" key="1">
    <source>
        <dbReference type="ARBA" id="ARBA00022553"/>
    </source>
</evidence>
<dbReference type="Pfam" id="PF00072">
    <property type="entry name" value="Response_reg"/>
    <property type="match status" value="1"/>
</dbReference>
<dbReference type="PANTHER" id="PTHR43547">
    <property type="entry name" value="TWO-COMPONENT HISTIDINE KINASE"/>
    <property type="match status" value="1"/>
</dbReference>
<dbReference type="Pfam" id="PF02518">
    <property type="entry name" value="HATPase_c"/>
    <property type="match status" value="1"/>
</dbReference>
<keyword evidence="2" id="KW-0812">Transmembrane</keyword>
<dbReference type="Gene3D" id="3.40.50.2300">
    <property type="match status" value="1"/>
</dbReference>
<evidence type="ECO:0000259" key="3">
    <source>
        <dbReference type="PROSITE" id="PS50109"/>
    </source>
</evidence>
<dbReference type="SUPFAM" id="SSF52172">
    <property type="entry name" value="CheY-like"/>
    <property type="match status" value="1"/>
</dbReference>
<dbReference type="InterPro" id="IPR011006">
    <property type="entry name" value="CheY-like_superfamily"/>
</dbReference>
<dbReference type="EMBL" id="AMCI01000272">
    <property type="protein sequence ID" value="EJX10021.1"/>
    <property type="molecule type" value="Genomic_DNA"/>
</dbReference>
<dbReference type="PROSITE" id="PS50110">
    <property type="entry name" value="RESPONSE_REGULATORY"/>
    <property type="match status" value="1"/>
</dbReference>
<dbReference type="SUPFAM" id="SSF47226">
    <property type="entry name" value="Histidine-containing phosphotransfer domain, HPT domain"/>
    <property type="match status" value="1"/>
</dbReference>
<keyword evidence="2" id="KW-0472">Membrane</keyword>
<evidence type="ECO:0000313" key="5">
    <source>
        <dbReference type="EMBL" id="EJX10021.1"/>
    </source>
</evidence>
<keyword evidence="2" id="KW-1133">Transmembrane helix</keyword>